<comment type="caution">
    <text evidence="2">The sequence shown here is derived from an EMBL/GenBank/DDBJ whole genome shotgun (WGS) entry which is preliminary data.</text>
</comment>
<accession>A0A553PEY5</accession>
<evidence type="ECO:0008006" key="4">
    <source>
        <dbReference type="Google" id="ProtNLM"/>
    </source>
</evidence>
<evidence type="ECO:0000256" key="1">
    <source>
        <dbReference type="SAM" id="MobiDB-lite"/>
    </source>
</evidence>
<dbReference type="PANTHER" id="PTHR33198:SF8">
    <property type="entry name" value="CCHC-TYPE DOMAIN-CONTAINING PROTEIN"/>
    <property type="match status" value="1"/>
</dbReference>
<proteinExistence type="predicted"/>
<name>A0A553PEY5_TIGCA</name>
<keyword evidence="3" id="KW-1185">Reference proteome</keyword>
<dbReference type="EMBL" id="VCGU01000004">
    <property type="protein sequence ID" value="TRY76242.1"/>
    <property type="molecule type" value="Genomic_DNA"/>
</dbReference>
<feature type="region of interest" description="Disordered" evidence="1">
    <location>
        <begin position="117"/>
        <end position="146"/>
    </location>
</feature>
<evidence type="ECO:0000313" key="2">
    <source>
        <dbReference type="EMBL" id="TRY76242.1"/>
    </source>
</evidence>
<reference evidence="2 3" key="1">
    <citation type="journal article" date="2018" name="Nat. Ecol. Evol.">
        <title>Genomic signatures of mitonuclear coevolution across populations of Tigriopus californicus.</title>
        <authorList>
            <person name="Barreto F.S."/>
            <person name="Watson E.T."/>
            <person name="Lima T.G."/>
            <person name="Willett C.S."/>
            <person name="Edmands S."/>
            <person name="Li W."/>
            <person name="Burton R.S."/>
        </authorList>
    </citation>
    <scope>NUCLEOTIDE SEQUENCE [LARGE SCALE GENOMIC DNA]</scope>
    <source>
        <strain evidence="2 3">San Diego</strain>
    </source>
</reference>
<dbReference type="Proteomes" id="UP000318571">
    <property type="component" value="Chromosome 5"/>
</dbReference>
<dbReference type="PANTHER" id="PTHR33198">
    <property type="entry name" value="ANK_REP_REGION DOMAIN-CONTAINING PROTEIN-RELATED"/>
    <property type="match status" value="1"/>
</dbReference>
<dbReference type="AlphaFoldDB" id="A0A553PEY5"/>
<feature type="non-terminal residue" evidence="2">
    <location>
        <position position="490"/>
    </location>
</feature>
<dbReference type="STRING" id="6832.A0A553PEY5"/>
<evidence type="ECO:0000313" key="3">
    <source>
        <dbReference type="Proteomes" id="UP000318571"/>
    </source>
</evidence>
<sequence>MDEPKEADMLATARRSRGQLRRRSQASLQAFQDQVAKVEAKTEFTLDALIGAEQRVGLVQRQLDLYESAVLKCQVLEQFTDEQSAGDEHAGLLEQLQHEFEETQVTLRTLRQLELDSVSSRPVGGEGPTPETSGQGGGYHVPRATVRQPPTLDKDVDYKKYIQWRTSWDNYAQIVCLSDQPDDHQTALFKSFCTPGLLEKMTHAMNIQWSGSTLTSILTQIETYLKEQRNVALDRLRLVNRKQAEGETFDDFYTALCVLADEADLKRMDYDAWLATLVTVGMSDDESRQKLLAHTPPLDLIHTLSLCRNEEKGRIGQSNLEHPRAIAHIRRSHSKGFKTKQSWQRTAQNCGGPEPRVMLDVFLLQNETSLGTHTAIPDTGAGGSVCNVKTLKAMGMTVSGLDPPLSHAIVGINGANLGPLGSIRVKLSLETRSTEEVIYVCQNVSDFYLSRNACKELGIVPSNFPKPLPNEHTVASVEACAHSQKRAPSP</sequence>
<organism evidence="2 3">
    <name type="scientific">Tigriopus californicus</name>
    <name type="common">Marine copepod</name>
    <dbReference type="NCBI Taxonomy" id="6832"/>
    <lineage>
        <taxon>Eukaryota</taxon>
        <taxon>Metazoa</taxon>
        <taxon>Ecdysozoa</taxon>
        <taxon>Arthropoda</taxon>
        <taxon>Crustacea</taxon>
        <taxon>Multicrustacea</taxon>
        <taxon>Hexanauplia</taxon>
        <taxon>Copepoda</taxon>
        <taxon>Harpacticoida</taxon>
        <taxon>Harpacticidae</taxon>
        <taxon>Tigriopus</taxon>
    </lineage>
</organism>
<gene>
    <name evidence="2" type="ORF">TCAL_07998</name>
</gene>
<protein>
    <recommendedName>
        <fullName evidence="4">Peptidase A2 domain-containing protein</fullName>
    </recommendedName>
</protein>